<evidence type="ECO:0000313" key="2">
    <source>
        <dbReference type="EMBL" id="TGE22939.1"/>
    </source>
</evidence>
<organism evidence="2 3">
    <name type="scientific">Hymenobacter metallicola</name>
    <dbReference type="NCBI Taxonomy" id="2563114"/>
    <lineage>
        <taxon>Bacteria</taxon>
        <taxon>Pseudomonadati</taxon>
        <taxon>Bacteroidota</taxon>
        <taxon>Cytophagia</taxon>
        <taxon>Cytophagales</taxon>
        <taxon>Hymenobacteraceae</taxon>
        <taxon>Hymenobacter</taxon>
    </lineage>
</organism>
<dbReference type="AlphaFoldDB" id="A0A4Z0Q048"/>
<evidence type="ECO:0000313" key="3">
    <source>
        <dbReference type="Proteomes" id="UP000298471"/>
    </source>
</evidence>
<dbReference type="Proteomes" id="UP000298471">
    <property type="component" value="Unassembled WGS sequence"/>
</dbReference>
<dbReference type="Gene3D" id="3.40.50.1820">
    <property type="entry name" value="alpha/beta hydrolase"/>
    <property type="match status" value="1"/>
</dbReference>
<name>A0A4Z0Q048_9BACT</name>
<dbReference type="EMBL" id="SRMB01000005">
    <property type="protein sequence ID" value="TGE22939.1"/>
    <property type="molecule type" value="Genomic_DNA"/>
</dbReference>
<evidence type="ECO:0000259" key="1">
    <source>
        <dbReference type="Pfam" id="PF12146"/>
    </source>
</evidence>
<accession>A0A4Z0Q048</accession>
<keyword evidence="3" id="KW-1185">Reference proteome</keyword>
<keyword evidence="2" id="KW-0378">Hydrolase</keyword>
<reference evidence="2 3" key="1">
    <citation type="submission" date="2019-04" db="EMBL/GenBank/DDBJ databases">
        <authorList>
            <person name="Feng G."/>
            <person name="Zhang J."/>
            <person name="Zhu H."/>
        </authorList>
    </citation>
    <scope>NUCLEOTIDE SEQUENCE [LARGE SCALE GENOMIC DNA]</scope>
    <source>
        <strain evidence="2 3">9PBR-1</strain>
    </source>
</reference>
<dbReference type="InterPro" id="IPR051044">
    <property type="entry name" value="MAG_DAG_Lipase"/>
</dbReference>
<proteinExistence type="predicted"/>
<dbReference type="Pfam" id="PF12146">
    <property type="entry name" value="Hydrolase_4"/>
    <property type="match status" value="1"/>
</dbReference>
<sequence>MAESYYQPDVLGPDFEQQVIPQPADYEGAVVCTLVRLREQAPGSKAVLYVHGFTDYFFQRDMALEYRRHGYRFYALDLRKYGRSWLPHQTANNVRDLREYYADLDAALARLQAEGNTTIVLSGHSTGGLLVALYAQDGSRRGAVAALFLNSPFFAMHQNWLNRHLGVPLAARLGRWLPDVQLPANLPTEYGQSLHQRYHGEWDYYLPWKPIEVFPVKLGWLRAIHAGHRRIARGLQIPQPVLVMHSDKTLSRAGWSEQYFETDAVLNVRHIRELSPGLGAHVTVMAISGGIHDLVLSRPAVRAHVYQQLFRWLATVLAPAEAATDRR</sequence>
<dbReference type="InterPro" id="IPR029058">
    <property type="entry name" value="AB_hydrolase_fold"/>
</dbReference>
<dbReference type="PANTHER" id="PTHR11614">
    <property type="entry name" value="PHOSPHOLIPASE-RELATED"/>
    <property type="match status" value="1"/>
</dbReference>
<gene>
    <name evidence="2" type="ORF">E5K02_21490</name>
</gene>
<dbReference type="InterPro" id="IPR022742">
    <property type="entry name" value="Hydrolase_4"/>
</dbReference>
<dbReference type="SUPFAM" id="SSF53474">
    <property type="entry name" value="alpha/beta-Hydrolases"/>
    <property type="match status" value="1"/>
</dbReference>
<feature type="domain" description="Serine aminopeptidase S33" evidence="1">
    <location>
        <begin position="45"/>
        <end position="247"/>
    </location>
</feature>
<comment type="caution">
    <text evidence="2">The sequence shown here is derived from an EMBL/GenBank/DDBJ whole genome shotgun (WGS) entry which is preliminary data.</text>
</comment>
<dbReference type="GO" id="GO:0016787">
    <property type="term" value="F:hydrolase activity"/>
    <property type="evidence" value="ECO:0007669"/>
    <property type="project" value="UniProtKB-KW"/>
</dbReference>
<dbReference type="OrthoDB" id="9801217at2"/>
<dbReference type="RefSeq" id="WP_135397838.1">
    <property type="nucleotide sequence ID" value="NZ_SRMB01000005.1"/>
</dbReference>
<protein>
    <submittedName>
        <fullName evidence="2">Alpha/beta hydrolase</fullName>
    </submittedName>
</protein>